<name>A0ABT5HUM9_9CAUL</name>
<dbReference type="PANTHER" id="PTHR39337">
    <property type="entry name" value="BLR5642 PROTEIN"/>
    <property type="match status" value="1"/>
</dbReference>
<comment type="caution">
    <text evidence="1">The sequence shown here is derived from an EMBL/GenBank/DDBJ whole genome shotgun (WGS) entry which is preliminary data.</text>
</comment>
<accession>A0ABT5HUM9</accession>
<organism evidence="1 2">
    <name type="scientific">Asticcacaulis aquaticus</name>
    <dbReference type="NCBI Taxonomy" id="2984212"/>
    <lineage>
        <taxon>Bacteria</taxon>
        <taxon>Pseudomonadati</taxon>
        <taxon>Pseudomonadota</taxon>
        <taxon>Alphaproteobacteria</taxon>
        <taxon>Caulobacterales</taxon>
        <taxon>Caulobacteraceae</taxon>
        <taxon>Asticcacaulis</taxon>
    </lineage>
</organism>
<proteinExistence type="predicted"/>
<dbReference type="InterPro" id="IPR007438">
    <property type="entry name" value="DUF488"/>
</dbReference>
<dbReference type="Proteomes" id="UP001214854">
    <property type="component" value="Unassembled WGS sequence"/>
</dbReference>
<evidence type="ECO:0000313" key="2">
    <source>
        <dbReference type="Proteomes" id="UP001214854"/>
    </source>
</evidence>
<evidence type="ECO:0000313" key="1">
    <source>
        <dbReference type="EMBL" id="MDC7683787.1"/>
    </source>
</evidence>
<dbReference type="InterPro" id="IPR014519">
    <property type="entry name" value="UCP024492"/>
</dbReference>
<reference evidence="1 2" key="1">
    <citation type="submission" date="2023-01" db="EMBL/GenBank/DDBJ databases">
        <title>Novel species of the genus Asticcacaulis isolated from rivers.</title>
        <authorList>
            <person name="Lu H."/>
        </authorList>
    </citation>
    <scope>NUCLEOTIDE SEQUENCE [LARGE SCALE GENOMIC DNA]</scope>
    <source>
        <strain evidence="1 2">BYS171W</strain>
    </source>
</reference>
<dbReference type="Pfam" id="PF04343">
    <property type="entry name" value="DUF488"/>
    <property type="match status" value="1"/>
</dbReference>
<dbReference type="RefSeq" id="WP_272748250.1">
    <property type="nucleotide sequence ID" value="NZ_JAQQKX010000008.1"/>
</dbReference>
<dbReference type="PANTHER" id="PTHR39337:SF1">
    <property type="entry name" value="BLR5642 PROTEIN"/>
    <property type="match status" value="1"/>
</dbReference>
<protein>
    <submittedName>
        <fullName evidence="1">DUF488 domain-containing protein</fullName>
    </submittedName>
</protein>
<sequence length="191" mass="21287">MNLFSIGHSNHEIGRFIDLLKQADVTAIADVRTQPWSRHAADYNSDTLKARLKAEGIAYVYLGKELGGRPERRLMCEGVADYEAMAREESFHSGLTRLVGGAQTYRVAMMCSEQHPLDCHRCLLVGRALLREDVDTQHILPDGAQITQTEVETQLLLMANKTQDDLFADADTLLAHAYAQRARKVAFSEAA</sequence>
<gene>
    <name evidence="1" type="ORF">PQU92_10900</name>
</gene>
<dbReference type="EMBL" id="JAQQKX010000008">
    <property type="protein sequence ID" value="MDC7683787.1"/>
    <property type="molecule type" value="Genomic_DNA"/>
</dbReference>
<keyword evidence="2" id="KW-1185">Reference proteome</keyword>
<dbReference type="PIRSF" id="PIRSF024492">
    <property type="entry name" value="UCP024492"/>
    <property type="match status" value="1"/>
</dbReference>